<accession>A0A6D2KV77</accession>
<name>A0A6D2KV77_9BRAS</name>
<evidence type="ECO:0000313" key="3">
    <source>
        <dbReference type="Proteomes" id="UP000467841"/>
    </source>
</evidence>
<comment type="caution">
    <text evidence="2">The sequence shown here is derived from an EMBL/GenBank/DDBJ whole genome shotgun (WGS) entry which is preliminary data.</text>
</comment>
<organism evidence="2 3">
    <name type="scientific">Microthlaspi erraticum</name>
    <dbReference type="NCBI Taxonomy" id="1685480"/>
    <lineage>
        <taxon>Eukaryota</taxon>
        <taxon>Viridiplantae</taxon>
        <taxon>Streptophyta</taxon>
        <taxon>Embryophyta</taxon>
        <taxon>Tracheophyta</taxon>
        <taxon>Spermatophyta</taxon>
        <taxon>Magnoliopsida</taxon>
        <taxon>eudicotyledons</taxon>
        <taxon>Gunneridae</taxon>
        <taxon>Pentapetalae</taxon>
        <taxon>rosids</taxon>
        <taxon>malvids</taxon>
        <taxon>Brassicales</taxon>
        <taxon>Brassicaceae</taxon>
        <taxon>Coluteocarpeae</taxon>
        <taxon>Microthlaspi</taxon>
    </lineage>
</organism>
<gene>
    <name evidence="2" type="ORF">MERR_LOCUS44413</name>
</gene>
<evidence type="ECO:0000256" key="1">
    <source>
        <dbReference type="SAM" id="Coils"/>
    </source>
</evidence>
<dbReference type="EMBL" id="CACVBM020001673">
    <property type="protein sequence ID" value="CAA7057177.1"/>
    <property type="molecule type" value="Genomic_DNA"/>
</dbReference>
<dbReference type="Proteomes" id="UP000467841">
    <property type="component" value="Unassembled WGS sequence"/>
</dbReference>
<evidence type="ECO:0000313" key="2">
    <source>
        <dbReference type="EMBL" id="CAA7057177.1"/>
    </source>
</evidence>
<feature type="coiled-coil region" evidence="1">
    <location>
        <begin position="7"/>
        <end position="69"/>
    </location>
</feature>
<sequence>MLQEQDHESLRLNAETLKSELEDLQILNDSEQRLQEQDHEALCQAKQGLLSVQNQLAKKTIEREEFERRLVKQELGEEADSDTAKLWIMSIRNAGLSQQRRYAKRMRFWRKIARERRSSSETTKYWYIPEILDHCMMNMRSEIPRLKLCNRRMCGEDIDDLHYFELMMLEMEIQTGLLNMGSLVVRKEMAAMESRLKKKSTSCID</sequence>
<proteinExistence type="predicted"/>
<keyword evidence="3" id="KW-1185">Reference proteome</keyword>
<evidence type="ECO:0008006" key="4">
    <source>
        <dbReference type="Google" id="ProtNLM"/>
    </source>
</evidence>
<protein>
    <recommendedName>
        <fullName evidence="4">K-box domain-containing protein</fullName>
    </recommendedName>
</protein>
<dbReference type="AlphaFoldDB" id="A0A6D2KV77"/>
<keyword evidence="1" id="KW-0175">Coiled coil</keyword>
<reference evidence="2" key="1">
    <citation type="submission" date="2020-01" db="EMBL/GenBank/DDBJ databases">
        <authorList>
            <person name="Mishra B."/>
        </authorList>
    </citation>
    <scope>NUCLEOTIDE SEQUENCE [LARGE SCALE GENOMIC DNA]</scope>
</reference>